<keyword evidence="3" id="KW-1185">Reference proteome</keyword>
<evidence type="ECO:0000256" key="1">
    <source>
        <dbReference type="SAM" id="MobiDB-lite"/>
    </source>
</evidence>
<organism evidence="2 3">
    <name type="scientific">Parasponia andersonii</name>
    <name type="common">Sponia andersonii</name>
    <dbReference type="NCBI Taxonomy" id="3476"/>
    <lineage>
        <taxon>Eukaryota</taxon>
        <taxon>Viridiplantae</taxon>
        <taxon>Streptophyta</taxon>
        <taxon>Embryophyta</taxon>
        <taxon>Tracheophyta</taxon>
        <taxon>Spermatophyta</taxon>
        <taxon>Magnoliopsida</taxon>
        <taxon>eudicotyledons</taxon>
        <taxon>Gunneridae</taxon>
        <taxon>Pentapetalae</taxon>
        <taxon>rosids</taxon>
        <taxon>fabids</taxon>
        <taxon>Rosales</taxon>
        <taxon>Cannabaceae</taxon>
        <taxon>Parasponia</taxon>
    </lineage>
</organism>
<dbReference type="EMBL" id="JXTB01000155">
    <property type="protein sequence ID" value="PON57861.1"/>
    <property type="molecule type" value="Genomic_DNA"/>
</dbReference>
<evidence type="ECO:0000313" key="2">
    <source>
        <dbReference type="EMBL" id="PON57861.1"/>
    </source>
</evidence>
<proteinExistence type="predicted"/>
<feature type="compositionally biased region" description="Basic and acidic residues" evidence="1">
    <location>
        <begin position="249"/>
        <end position="262"/>
    </location>
</feature>
<gene>
    <name evidence="2" type="ORF">PanWU01x14_170740</name>
</gene>
<reference evidence="3" key="1">
    <citation type="submission" date="2016-06" db="EMBL/GenBank/DDBJ databases">
        <title>Parallel loss of symbiosis genes in relatives of nitrogen-fixing non-legume Parasponia.</title>
        <authorList>
            <person name="Van Velzen R."/>
            <person name="Holmer R."/>
            <person name="Bu F."/>
            <person name="Rutten L."/>
            <person name="Van Zeijl A."/>
            <person name="Liu W."/>
            <person name="Santuari L."/>
            <person name="Cao Q."/>
            <person name="Sharma T."/>
            <person name="Shen D."/>
            <person name="Roswanjaya Y."/>
            <person name="Wardhani T."/>
            <person name="Kalhor M.S."/>
            <person name="Jansen J."/>
            <person name="Van den Hoogen J."/>
            <person name="Gungor B."/>
            <person name="Hartog M."/>
            <person name="Hontelez J."/>
            <person name="Verver J."/>
            <person name="Yang W.-C."/>
            <person name="Schijlen E."/>
            <person name="Repin R."/>
            <person name="Schilthuizen M."/>
            <person name="Schranz E."/>
            <person name="Heidstra R."/>
            <person name="Miyata K."/>
            <person name="Fedorova E."/>
            <person name="Kohlen W."/>
            <person name="Bisseling T."/>
            <person name="Smit S."/>
            <person name="Geurts R."/>
        </authorList>
    </citation>
    <scope>NUCLEOTIDE SEQUENCE [LARGE SCALE GENOMIC DNA]</scope>
    <source>
        <strain evidence="3">cv. WU1-14</strain>
    </source>
</reference>
<accession>A0A2P5CA10</accession>
<dbReference type="AlphaFoldDB" id="A0A2P5CA10"/>
<evidence type="ECO:0000313" key="3">
    <source>
        <dbReference type="Proteomes" id="UP000237105"/>
    </source>
</evidence>
<protein>
    <submittedName>
        <fullName evidence="2">Uncharacterized protein</fullName>
    </submittedName>
</protein>
<comment type="caution">
    <text evidence="2">The sequence shown here is derived from an EMBL/GenBank/DDBJ whole genome shotgun (WGS) entry which is preliminary data.</text>
</comment>
<dbReference type="Proteomes" id="UP000237105">
    <property type="component" value="Unassembled WGS sequence"/>
</dbReference>
<feature type="region of interest" description="Disordered" evidence="1">
    <location>
        <begin position="243"/>
        <end position="283"/>
    </location>
</feature>
<sequence>MDDHKSPTLDFFADVAHVGSKTQVANSGSFLRGSTDLAHGKDLHGIVSAAMLDVLMTLSILGLPPPNSTLDGSKSKYGFLDANLGLGLDSVQMKGIGYDVISSDWEVARKVRRDSLKSDPNLGVGVDVAGSGALAPKNVVSGFFLNSTIGVNVAGPSFAQVVKDQDNDFLGAGPSINISKDLGPKEGVEEKGKKKFWVEEEAVNGEDLILPKCVNASHSDNAKSPITKTAHLEEGLHVDAATVLPDQQNESKDSSSFEESKSDSLNTSDLSPSKVFALEDESW</sequence>
<name>A0A2P5CA10_PARAD</name>